<evidence type="ECO:0000313" key="2">
    <source>
        <dbReference type="Proteomes" id="UP000285120"/>
    </source>
</evidence>
<gene>
    <name evidence="1" type="ORF">ATL39_1548</name>
</gene>
<dbReference type="Proteomes" id="UP000285120">
    <property type="component" value="Unassembled WGS sequence"/>
</dbReference>
<dbReference type="EMBL" id="RAPK01000008">
    <property type="protein sequence ID" value="RKD73257.1"/>
    <property type="molecule type" value="Genomic_DNA"/>
</dbReference>
<protein>
    <submittedName>
        <fullName evidence="1">Uncharacterized protein</fullName>
    </submittedName>
</protein>
<keyword evidence="2" id="KW-1185">Reference proteome</keyword>
<organism evidence="1 2">
    <name type="scientific">Sinobaca qinghaiensis</name>
    <dbReference type="NCBI Taxonomy" id="342944"/>
    <lineage>
        <taxon>Bacteria</taxon>
        <taxon>Bacillati</taxon>
        <taxon>Bacillota</taxon>
        <taxon>Bacilli</taxon>
        <taxon>Bacillales</taxon>
        <taxon>Sporolactobacillaceae</taxon>
        <taxon>Sinobaca</taxon>
    </lineage>
</organism>
<comment type="caution">
    <text evidence="1">The sequence shown here is derived from an EMBL/GenBank/DDBJ whole genome shotgun (WGS) entry which is preliminary data.</text>
</comment>
<name>A0A419V420_9BACL</name>
<sequence>MTDPIHYISRYLPVIKKIPKADVMQIGALSEEQTAAAAEAVRQARGVFTLVEADGGKAAEKLKSHQLHCVPSLDMVEWTPSSLDWVFLLIDTASYKQTMLLETFQQIEKAVRPKRSISFVMETDSPEEWHEELRRAFLTWRIVVDKKQEGRLLFTAQK</sequence>
<reference evidence="1 2" key="1">
    <citation type="submission" date="2018-09" db="EMBL/GenBank/DDBJ databases">
        <title>Genomic Encyclopedia of Archaeal and Bacterial Type Strains, Phase II (KMG-II): from individual species to whole genera.</title>
        <authorList>
            <person name="Goeker M."/>
        </authorList>
    </citation>
    <scope>NUCLEOTIDE SEQUENCE [LARGE SCALE GENOMIC DNA]</scope>
    <source>
        <strain evidence="1 2">DSM 17008</strain>
    </source>
</reference>
<dbReference type="RefSeq" id="WP_120192735.1">
    <property type="nucleotide sequence ID" value="NZ_RAPK01000008.1"/>
</dbReference>
<proteinExistence type="predicted"/>
<evidence type="ECO:0000313" key="1">
    <source>
        <dbReference type="EMBL" id="RKD73257.1"/>
    </source>
</evidence>
<accession>A0A419V420</accession>
<dbReference type="AlphaFoldDB" id="A0A419V420"/>